<name>A0A4Y2A1H0_ARAVE</name>
<protein>
    <recommendedName>
        <fullName evidence="3">Mitochondrial protein</fullName>
    </recommendedName>
</protein>
<reference evidence="1 2" key="1">
    <citation type="journal article" date="2019" name="Sci. Rep.">
        <title>Orb-weaving spider Araneus ventricosus genome elucidates the spidroin gene catalogue.</title>
        <authorList>
            <person name="Kono N."/>
            <person name="Nakamura H."/>
            <person name="Ohtoshi R."/>
            <person name="Moran D.A.P."/>
            <person name="Shinohara A."/>
            <person name="Yoshida Y."/>
            <person name="Fujiwara M."/>
            <person name="Mori M."/>
            <person name="Tomita M."/>
            <person name="Arakawa K."/>
        </authorList>
    </citation>
    <scope>NUCLEOTIDE SEQUENCE [LARGE SCALE GENOMIC DNA]</scope>
</reference>
<dbReference type="OrthoDB" id="413361at2759"/>
<dbReference type="AlphaFoldDB" id="A0A4Y2A1H0"/>
<dbReference type="Proteomes" id="UP000499080">
    <property type="component" value="Unassembled WGS sequence"/>
</dbReference>
<accession>A0A4Y2A1H0</accession>
<sequence>MVDYNPSGTPLVPKSTSSNFVNGERFHGPYRELVGALLYLSITTRPDILYSVNCLSQIQEQPTTQIAILVCSNLALQICKLATNLTRQECKLETSYRKRVSHHAIKLITSLARQTHCKL</sequence>
<evidence type="ECO:0008006" key="3">
    <source>
        <dbReference type="Google" id="ProtNLM"/>
    </source>
</evidence>
<gene>
    <name evidence="1" type="ORF">AVEN_159221_1</name>
</gene>
<dbReference type="EMBL" id="BGPR01000003">
    <property type="protein sequence ID" value="GBL73136.1"/>
    <property type="molecule type" value="Genomic_DNA"/>
</dbReference>
<evidence type="ECO:0000313" key="2">
    <source>
        <dbReference type="Proteomes" id="UP000499080"/>
    </source>
</evidence>
<evidence type="ECO:0000313" key="1">
    <source>
        <dbReference type="EMBL" id="GBL73136.1"/>
    </source>
</evidence>
<proteinExistence type="predicted"/>
<keyword evidence="2" id="KW-1185">Reference proteome</keyword>
<organism evidence="1 2">
    <name type="scientific">Araneus ventricosus</name>
    <name type="common">Orbweaver spider</name>
    <name type="synonym">Epeira ventricosa</name>
    <dbReference type="NCBI Taxonomy" id="182803"/>
    <lineage>
        <taxon>Eukaryota</taxon>
        <taxon>Metazoa</taxon>
        <taxon>Ecdysozoa</taxon>
        <taxon>Arthropoda</taxon>
        <taxon>Chelicerata</taxon>
        <taxon>Arachnida</taxon>
        <taxon>Araneae</taxon>
        <taxon>Araneomorphae</taxon>
        <taxon>Entelegynae</taxon>
        <taxon>Araneoidea</taxon>
        <taxon>Araneidae</taxon>
        <taxon>Araneus</taxon>
    </lineage>
</organism>
<comment type="caution">
    <text evidence="1">The sequence shown here is derived from an EMBL/GenBank/DDBJ whole genome shotgun (WGS) entry which is preliminary data.</text>
</comment>